<feature type="transmembrane region" description="Helical" evidence="7">
    <location>
        <begin position="32"/>
        <end position="53"/>
    </location>
</feature>
<dbReference type="GO" id="GO:0016020">
    <property type="term" value="C:membrane"/>
    <property type="evidence" value="ECO:0007669"/>
    <property type="project" value="UniProtKB-SubCell"/>
</dbReference>
<evidence type="ECO:0000256" key="1">
    <source>
        <dbReference type="ARBA" id="ARBA00004141"/>
    </source>
</evidence>
<organism evidence="9 10">
    <name type="scientific">Steccherinum ochraceum</name>
    <dbReference type="NCBI Taxonomy" id="92696"/>
    <lineage>
        <taxon>Eukaryota</taxon>
        <taxon>Fungi</taxon>
        <taxon>Dikarya</taxon>
        <taxon>Basidiomycota</taxon>
        <taxon>Agaricomycotina</taxon>
        <taxon>Agaricomycetes</taxon>
        <taxon>Polyporales</taxon>
        <taxon>Steccherinaceae</taxon>
        <taxon>Steccherinum</taxon>
    </lineage>
</organism>
<evidence type="ECO:0000256" key="7">
    <source>
        <dbReference type="SAM" id="Phobius"/>
    </source>
</evidence>
<dbReference type="Gene3D" id="1.20.1250.20">
    <property type="entry name" value="MFS general substrate transporter like domains"/>
    <property type="match status" value="2"/>
</dbReference>
<dbReference type="InterPro" id="IPR005828">
    <property type="entry name" value="MFS_sugar_transport-like"/>
</dbReference>
<evidence type="ECO:0000256" key="5">
    <source>
        <dbReference type="ARBA" id="ARBA00023136"/>
    </source>
</evidence>
<comment type="caution">
    <text evidence="9">The sequence shown here is derived from an EMBL/GenBank/DDBJ whole genome shotgun (WGS) entry which is preliminary data.</text>
</comment>
<feature type="transmembrane region" description="Helical" evidence="7">
    <location>
        <begin position="137"/>
        <end position="159"/>
    </location>
</feature>
<dbReference type="AlphaFoldDB" id="A0A4R0R171"/>
<sequence>MGSVLQLFITVGIASGYFVCYGTSRFVSSLSWRFPAGMQAVVACILAVGTPFLPHSPRWLRHVGRAAEADASWVKLGVSTADAEKTEENAERQNVPRESVWKEARQMWNKKATGIDGVLYYAPLLFTQAGLPGQQASFIASGVTGLVNIACTIAVQFFADTWSRRTSMISGGSIIAACMLIIGTLYATSASDTAAGRWAIIVLIYIFVVAFSCTWAIVVRIIASEIQPTRTRAAATSFGQCMNWVINWIVAFTTPLFLAHSSSGPYFTFGACNARSSRLSSASLSSPKPAVHRSKRSTKLSKSVLGKPHLSSGYTREDTARRNA</sequence>
<name>A0A4R0R171_9APHY</name>
<feature type="region of interest" description="Disordered" evidence="6">
    <location>
        <begin position="280"/>
        <end position="324"/>
    </location>
</feature>
<dbReference type="PROSITE" id="PS50850">
    <property type="entry name" value="MFS"/>
    <property type="match status" value="1"/>
</dbReference>
<feature type="compositionally biased region" description="Basic and acidic residues" evidence="6">
    <location>
        <begin position="315"/>
        <end position="324"/>
    </location>
</feature>
<dbReference type="EMBL" id="RWJN01000573">
    <property type="protein sequence ID" value="TCD60582.1"/>
    <property type="molecule type" value="Genomic_DNA"/>
</dbReference>
<evidence type="ECO:0000259" key="8">
    <source>
        <dbReference type="PROSITE" id="PS50850"/>
    </source>
</evidence>
<gene>
    <name evidence="9" type="ORF">EIP91_009840</name>
</gene>
<keyword evidence="3 7" id="KW-0812">Transmembrane</keyword>
<feature type="transmembrane region" description="Helical" evidence="7">
    <location>
        <begin position="198"/>
        <end position="223"/>
    </location>
</feature>
<dbReference type="GO" id="GO:0005351">
    <property type="term" value="F:carbohydrate:proton symporter activity"/>
    <property type="evidence" value="ECO:0007669"/>
    <property type="project" value="TreeGrafter"/>
</dbReference>
<dbReference type="InterPro" id="IPR020846">
    <property type="entry name" value="MFS_dom"/>
</dbReference>
<reference evidence="9 10" key="1">
    <citation type="submission" date="2018-11" db="EMBL/GenBank/DDBJ databases">
        <title>Genome assembly of Steccherinum ochraceum LE-BIN_3174, the white-rot fungus of the Steccherinaceae family (The Residual Polyporoid clade, Polyporales, Basidiomycota).</title>
        <authorList>
            <person name="Fedorova T.V."/>
            <person name="Glazunova O.A."/>
            <person name="Landesman E.O."/>
            <person name="Moiseenko K.V."/>
            <person name="Psurtseva N.V."/>
            <person name="Savinova O.S."/>
            <person name="Shakhova N.V."/>
            <person name="Tyazhelova T.V."/>
            <person name="Vasina D.V."/>
        </authorList>
    </citation>
    <scope>NUCLEOTIDE SEQUENCE [LARGE SCALE GENOMIC DNA]</scope>
    <source>
        <strain evidence="9 10">LE-BIN_3174</strain>
    </source>
</reference>
<evidence type="ECO:0000256" key="6">
    <source>
        <dbReference type="SAM" id="MobiDB-lite"/>
    </source>
</evidence>
<keyword evidence="5 7" id="KW-0472">Membrane</keyword>
<dbReference type="Pfam" id="PF00083">
    <property type="entry name" value="Sugar_tr"/>
    <property type="match status" value="1"/>
</dbReference>
<feature type="compositionally biased region" description="Basic residues" evidence="6">
    <location>
        <begin position="290"/>
        <end position="299"/>
    </location>
</feature>
<evidence type="ECO:0000313" key="9">
    <source>
        <dbReference type="EMBL" id="TCD60582.1"/>
    </source>
</evidence>
<dbReference type="PANTHER" id="PTHR48022:SF2">
    <property type="entry name" value="PLASTIDIC GLUCOSE TRANSPORTER 4"/>
    <property type="match status" value="1"/>
</dbReference>
<feature type="domain" description="Major facilitator superfamily (MFS) profile" evidence="8">
    <location>
        <begin position="1"/>
        <end position="288"/>
    </location>
</feature>
<comment type="subcellular location">
    <subcellularLocation>
        <location evidence="1">Membrane</location>
        <topology evidence="1">Multi-pass membrane protein</topology>
    </subcellularLocation>
</comment>
<proteinExistence type="inferred from homology"/>
<dbReference type="Proteomes" id="UP000292702">
    <property type="component" value="Unassembled WGS sequence"/>
</dbReference>
<comment type="similarity">
    <text evidence="2">Belongs to the major facilitator superfamily. Sugar transporter (TC 2.A.1.1) family.</text>
</comment>
<dbReference type="STRING" id="92696.A0A4R0R171"/>
<keyword evidence="4 7" id="KW-1133">Transmembrane helix</keyword>
<evidence type="ECO:0000256" key="2">
    <source>
        <dbReference type="ARBA" id="ARBA00010992"/>
    </source>
</evidence>
<accession>A0A4R0R171</accession>
<dbReference type="SUPFAM" id="SSF103473">
    <property type="entry name" value="MFS general substrate transporter"/>
    <property type="match status" value="1"/>
</dbReference>
<dbReference type="OrthoDB" id="5399138at2759"/>
<keyword evidence="10" id="KW-1185">Reference proteome</keyword>
<evidence type="ECO:0000256" key="4">
    <source>
        <dbReference type="ARBA" id="ARBA00022989"/>
    </source>
</evidence>
<protein>
    <recommendedName>
        <fullName evidence="8">Major facilitator superfamily (MFS) profile domain-containing protein</fullName>
    </recommendedName>
</protein>
<dbReference type="InterPro" id="IPR036259">
    <property type="entry name" value="MFS_trans_sf"/>
</dbReference>
<feature type="transmembrane region" description="Helical" evidence="7">
    <location>
        <begin position="166"/>
        <end position="186"/>
    </location>
</feature>
<dbReference type="PANTHER" id="PTHR48022">
    <property type="entry name" value="PLASTIDIC GLUCOSE TRANSPORTER 4"/>
    <property type="match status" value="1"/>
</dbReference>
<evidence type="ECO:0000256" key="3">
    <source>
        <dbReference type="ARBA" id="ARBA00022692"/>
    </source>
</evidence>
<evidence type="ECO:0000313" key="10">
    <source>
        <dbReference type="Proteomes" id="UP000292702"/>
    </source>
</evidence>
<dbReference type="InterPro" id="IPR050360">
    <property type="entry name" value="MFS_Sugar_Transporters"/>
</dbReference>